<dbReference type="Proteomes" id="UP000009046">
    <property type="component" value="Unassembled WGS sequence"/>
</dbReference>
<evidence type="ECO:0000256" key="5">
    <source>
        <dbReference type="ARBA" id="ARBA00022989"/>
    </source>
</evidence>
<dbReference type="SUPFAM" id="SSF49452">
    <property type="entry name" value="Starch-binding domain-like"/>
    <property type="match status" value="1"/>
</dbReference>
<organism>
    <name type="scientific">Pediculus humanus subsp. corporis</name>
    <name type="common">Body louse</name>
    <dbReference type="NCBI Taxonomy" id="121224"/>
    <lineage>
        <taxon>Eukaryota</taxon>
        <taxon>Metazoa</taxon>
        <taxon>Ecdysozoa</taxon>
        <taxon>Arthropoda</taxon>
        <taxon>Hexapoda</taxon>
        <taxon>Insecta</taxon>
        <taxon>Pterygota</taxon>
        <taxon>Neoptera</taxon>
        <taxon>Paraneoptera</taxon>
        <taxon>Psocodea</taxon>
        <taxon>Troctomorpha</taxon>
        <taxon>Phthiraptera</taxon>
        <taxon>Anoplura</taxon>
        <taxon>Pediculidae</taxon>
        <taxon>Pediculus</taxon>
    </lineage>
</organism>
<dbReference type="OrthoDB" id="27095at2759"/>
<dbReference type="CTD" id="8238189"/>
<dbReference type="eggNOG" id="KOG3306">
    <property type="taxonomic scope" value="Eukaryota"/>
</dbReference>
<reference evidence="12" key="3">
    <citation type="submission" date="2021-02" db="UniProtKB">
        <authorList>
            <consortium name="EnsemblMetazoa"/>
        </authorList>
    </citation>
    <scope>IDENTIFICATION</scope>
    <source>
        <strain evidence="12">USDA</strain>
    </source>
</reference>
<dbReference type="OMA" id="MMLAMPY"/>
<dbReference type="GeneID" id="8238189"/>
<dbReference type="GO" id="GO:0030246">
    <property type="term" value="F:carbohydrate binding"/>
    <property type="evidence" value="ECO:0007669"/>
    <property type="project" value="InterPro"/>
</dbReference>
<evidence type="ECO:0000256" key="3">
    <source>
        <dbReference type="ARBA" id="ARBA00022692"/>
    </source>
</evidence>
<dbReference type="VEuPathDB" id="VectorBase:PHUM106050"/>
<evidence type="ECO:0000259" key="10">
    <source>
        <dbReference type="Pfam" id="PF09430"/>
    </source>
</evidence>
<feature type="transmembrane region" description="Helical" evidence="8">
    <location>
        <begin position="152"/>
        <end position="172"/>
    </location>
</feature>
<feature type="domain" description="ER membrane protein complex subunit 7 beta-sandwich" evidence="10">
    <location>
        <begin position="52"/>
        <end position="160"/>
    </location>
</feature>
<name>E0VD72_PEDHC</name>
<dbReference type="EMBL" id="DS235072">
    <property type="protein sequence ID" value="EEB11328.1"/>
    <property type="molecule type" value="Genomic_DNA"/>
</dbReference>
<accession>E0VD72</accession>
<dbReference type="FunCoup" id="E0VD72">
    <property type="interactions" value="1688"/>
</dbReference>
<feature type="chain" id="PRO_5014570052" description="ER membrane protein complex subunit 7 beta-sandwich domain-containing protein" evidence="9">
    <location>
        <begin position="22"/>
        <end position="226"/>
    </location>
</feature>
<evidence type="ECO:0000313" key="13">
    <source>
        <dbReference type="Proteomes" id="UP000009046"/>
    </source>
</evidence>
<dbReference type="InterPro" id="IPR019008">
    <property type="entry name" value="Beta_sandwich_EMC7"/>
</dbReference>
<evidence type="ECO:0000256" key="8">
    <source>
        <dbReference type="SAM" id="Phobius"/>
    </source>
</evidence>
<reference evidence="11" key="2">
    <citation type="submission" date="2007-04" db="EMBL/GenBank/DDBJ databases">
        <title>The genome of the human body louse.</title>
        <authorList>
            <consortium name="The Human Body Louse Genome Consortium"/>
            <person name="Kirkness E."/>
            <person name="Walenz B."/>
            <person name="Hass B."/>
            <person name="Bruggner R."/>
            <person name="Strausberg R."/>
        </authorList>
    </citation>
    <scope>NUCLEOTIDE SEQUENCE</scope>
    <source>
        <strain evidence="11">USDA</strain>
    </source>
</reference>
<dbReference type="InterPro" id="IPR013784">
    <property type="entry name" value="Carb-bd-like_fold"/>
</dbReference>
<evidence type="ECO:0000256" key="6">
    <source>
        <dbReference type="ARBA" id="ARBA00023136"/>
    </source>
</evidence>
<dbReference type="RefSeq" id="XP_002424066.1">
    <property type="nucleotide sequence ID" value="XM_002424021.1"/>
</dbReference>
<dbReference type="InParanoid" id="E0VD72"/>
<protein>
    <recommendedName>
        <fullName evidence="10">ER membrane protein complex subunit 7 beta-sandwich domain-containing protein</fullName>
    </recommendedName>
</protein>
<keyword evidence="4 9" id="KW-0732">Signal</keyword>
<evidence type="ECO:0000256" key="9">
    <source>
        <dbReference type="SAM" id="SignalP"/>
    </source>
</evidence>
<sequence>MKNKVILIAFNLIFLIDNASTDESLQPSTELYSIEGKVYPPDPILSNGLVEDWQIQTRIMGNGGEYRGFLRADGNFVISNVPSGSYIIEAVHPDYSFEPVRVEINFKGKFRARKVNFVQTSKVIQLPYPLKMKPLARFKYFQVREQWRATDFLFSPMVLMMVLPLLLIMIIPKVMNDPEARRDMELLNNSMKYDMPEMSEVITSFFSGGEKPKSKEKNAKASKKKV</sequence>
<evidence type="ECO:0000256" key="1">
    <source>
        <dbReference type="ARBA" id="ARBA00004167"/>
    </source>
</evidence>
<comment type="subcellular location">
    <subcellularLocation>
        <location evidence="1">Membrane</location>
        <topology evidence="1">Single-pass membrane protein</topology>
    </subcellularLocation>
</comment>
<dbReference type="GO" id="GO:0072546">
    <property type="term" value="C:EMC complex"/>
    <property type="evidence" value="ECO:0007669"/>
    <property type="project" value="TreeGrafter"/>
</dbReference>
<dbReference type="EMBL" id="AAZO01001256">
    <property type="status" value="NOT_ANNOTATED_CDS"/>
    <property type="molecule type" value="Genomic_DNA"/>
</dbReference>
<dbReference type="InterPro" id="IPR039163">
    <property type="entry name" value="EMC7"/>
</dbReference>
<evidence type="ECO:0000256" key="4">
    <source>
        <dbReference type="ARBA" id="ARBA00022729"/>
    </source>
</evidence>
<dbReference type="PANTHER" id="PTHR13605">
    <property type="entry name" value="ER MEMBRANE PROTEIN COMPLEX SUBUNIT 7"/>
    <property type="match status" value="1"/>
</dbReference>
<keyword evidence="6 8" id="KW-0472">Membrane</keyword>
<feature type="region of interest" description="Disordered" evidence="7">
    <location>
        <begin position="206"/>
        <end position="226"/>
    </location>
</feature>
<dbReference type="KEGG" id="phu:Phum_PHUM106050"/>
<evidence type="ECO:0000313" key="11">
    <source>
        <dbReference type="EMBL" id="EEB11328.1"/>
    </source>
</evidence>
<evidence type="ECO:0000256" key="2">
    <source>
        <dbReference type="ARBA" id="ARBA00008880"/>
    </source>
</evidence>
<evidence type="ECO:0000256" key="7">
    <source>
        <dbReference type="SAM" id="MobiDB-lite"/>
    </source>
</evidence>
<proteinExistence type="inferred from homology"/>
<dbReference type="EnsemblMetazoa" id="PHUM106050-RA">
    <property type="protein sequence ID" value="PHUM106050-PA"/>
    <property type="gene ID" value="PHUM106050"/>
</dbReference>
<keyword evidence="5 8" id="KW-1133">Transmembrane helix</keyword>
<feature type="compositionally biased region" description="Basic and acidic residues" evidence="7">
    <location>
        <begin position="210"/>
        <end position="219"/>
    </location>
</feature>
<comment type="similarity">
    <text evidence="2">Belongs to the EMC7 family.</text>
</comment>
<keyword evidence="13" id="KW-1185">Reference proteome</keyword>
<feature type="signal peptide" evidence="9">
    <location>
        <begin position="1"/>
        <end position="21"/>
    </location>
</feature>
<reference evidence="11" key="1">
    <citation type="submission" date="2007-04" db="EMBL/GenBank/DDBJ databases">
        <title>Annotation of Pediculus humanus corporis strain USDA.</title>
        <authorList>
            <person name="Kirkness E."/>
            <person name="Hannick L."/>
            <person name="Hass B."/>
            <person name="Bruggner R."/>
            <person name="Lawson D."/>
            <person name="Bidwell S."/>
            <person name="Joardar V."/>
            <person name="Caler E."/>
            <person name="Walenz B."/>
            <person name="Inman J."/>
            <person name="Schobel S."/>
            <person name="Galinsky K."/>
            <person name="Amedeo P."/>
            <person name="Strausberg R."/>
        </authorList>
    </citation>
    <scope>NUCLEOTIDE SEQUENCE</scope>
    <source>
        <strain evidence="11">USDA</strain>
    </source>
</reference>
<dbReference type="AlphaFoldDB" id="E0VD72"/>
<dbReference type="STRING" id="121224.E0VD72"/>
<dbReference type="PANTHER" id="PTHR13605:SF4">
    <property type="entry name" value="ER MEMBRANE PROTEIN COMPLEX SUBUNIT 7"/>
    <property type="match status" value="1"/>
</dbReference>
<dbReference type="Pfam" id="PF09430">
    <property type="entry name" value="EMC7_beta-sandw"/>
    <property type="match status" value="1"/>
</dbReference>
<keyword evidence="3 8" id="KW-0812">Transmembrane</keyword>
<gene>
    <name evidence="12" type="primary">8238189</name>
    <name evidence="11" type="ORF">Phum_PHUM106050</name>
</gene>
<dbReference type="HOGENOM" id="CLU_073620_1_0_1"/>
<evidence type="ECO:0000313" key="12">
    <source>
        <dbReference type="EnsemblMetazoa" id="PHUM106050-PA"/>
    </source>
</evidence>